<protein>
    <submittedName>
        <fullName evidence="1">GNAT family acetyltransferase</fullName>
    </submittedName>
</protein>
<dbReference type="Gene3D" id="3.40.630.30">
    <property type="match status" value="1"/>
</dbReference>
<dbReference type="AlphaFoldDB" id="A0A844KSI8"/>
<dbReference type="EMBL" id="WNAL01000056">
    <property type="protein sequence ID" value="MTR83171.1"/>
    <property type="molecule type" value="Genomic_DNA"/>
</dbReference>
<proteinExistence type="predicted"/>
<gene>
    <name evidence="1" type="ORF">GMD30_16185</name>
</gene>
<accession>A0A844KSI8</accession>
<reference evidence="1 2" key="1">
    <citation type="journal article" date="2019" name="Nat. Med.">
        <title>A library of human gut bacterial isolates paired with longitudinal multiomics data enables mechanistic microbiome research.</title>
        <authorList>
            <person name="Poyet M."/>
            <person name="Groussin M."/>
            <person name="Gibbons S.M."/>
            <person name="Avila-Pacheco J."/>
            <person name="Jiang X."/>
            <person name="Kearney S.M."/>
            <person name="Perrotta A.R."/>
            <person name="Berdy B."/>
            <person name="Zhao S."/>
            <person name="Lieberman T.D."/>
            <person name="Swanson P.K."/>
            <person name="Smith M."/>
            <person name="Roesemann S."/>
            <person name="Alexander J.E."/>
            <person name="Rich S.A."/>
            <person name="Livny J."/>
            <person name="Vlamakis H."/>
            <person name="Clish C."/>
            <person name="Bullock K."/>
            <person name="Deik A."/>
            <person name="Scott J."/>
            <person name="Pierce K.A."/>
            <person name="Xavier R.J."/>
            <person name="Alm E.J."/>
        </authorList>
    </citation>
    <scope>NUCLEOTIDE SEQUENCE [LARGE SCALE GENOMIC DNA]</scope>
    <source>
        <strain evidence="1 2">BIOML-A1</strain>
    </source>
</reference>
<evidence type="ECO:0000313" key="1">
    <source>
        <dbReference type="EMBL" id="MTR83171.1"/>
    </source>
</evidence>
<evidence type="ECO:0000313" key="2">
    <source>
        <dbReference type="Proteomes" id="UP000446657"/>
    </source>
</evidence>
<keyword evidence="1" id="KW-0808">Transferase</keyword>
<dbReference type="GO" id="GO:0016740">
    <property type="term" value="F:transferase activity"/>
    <property type="evidence" value="ECO:0007669"/>
    <property type="project" value="UniProtKB-KW"/>
</dbReference>
<sequence length="204" mass="23436">MSVRNNYTMINIREYLALGTDEEVGEPALVRLLSDFSCPKNPDVEYFLKKNAIEFTKKNQSVTYLVFSNNEGELIGYFSIALKPLTVRGETVSNTVKRKLLRISELDEKSQTYTMSAYLIAQLGKNFADGRNNRITGAEMLELAWSVIEEMQYMGGGMVVFLEANNDDKLLKYYNDNRFSQFDTRQTTSKDQEPHELVQLLRLL</sequence>
<dbReference type="RefSeq" id="WP_155177716.1">
    <property type="nucleotide sequence ID" value="NZ_DAWDKB010000003.1"/>
</dbReference>
<name>A0A844KSI8_9FIRM</name>
<organism evidence="1 2">
    <name type="scientific">Roseburia faecis</name>
    <dbReference type="NCBI Taxonomy" id="301302"/>
    <lineage>
        <taxon>Bacteria</taxon>
        <taxon>Bacillati</taxon>
        <taxon>Bacillota</taxon>
        <taxon>Clostridia</taxon>
        <taxon>Lachnospirales</taxon>
        <taxon>Lachnospiraceae</taxon>
        <taxon>Roseburia</taxon>
    </lineage>
</organism>
<comment type="caution">
    <text evidence="1">The sequence shown here is derived from an EMBL/GenBank/DDBJ whole genome shotgun (WGS) entry which is preliminary data.</text>
</comment>
<dbReference type="Proteomes" id="UP000446657">
    <property type="component" value="Unassembled WGS sequence"/>
</dbReference>